<dbReference type="Proteomes" id="UP000482634">
    <property type="component" value="Unassembled WGS sequence"/>
</dbReference>
<dbReference type="EMBL" id="JAAHBU010000399">
    <property type="protein sequence ID" value="NER66157.1"/>
    <property type="molecule type" value="Genomic_DNA"/>
</dbReference>
<keyword evidence="2" id="KW-1185">Reference proteome</keyword>
<reference evidence="1 2" key="1">
    <citation type="submission" date="2020-02" db="EMBL/GenBank/DDBJ databases">
        <title>Broccoli isolated Pseudomonas sp.</title>
        <authorList>
            <person name="Fujikawa T."/>
            <person name="Sawada H."/>
        </authorList>
    </citation>
    <scope>NUCLEOTIDE SEQUENCE [LARGE SCALE GENOMIC DNA]</scope>
    <source>
        <strain evidence="1 2">MAFF212427</strain>
    </source>
</reference>
<gene>
    <name evidence="1" type="ORF">G3436_22750</name>
</gene>
<feature type="non-terminal residue" evidence="1">
    <location>
        <position position="72"/>
    </location>
</feature>
<accession>A0A6B3P2N7</accession>
<dbReference type="RefSeq" id="WP_420801244.1">
    <property type="nucleotide sequence ID" value="NZ_JAAHBU010000399.1"/>
</dbReference>
<evidence type="ECO:0000313" key="1">
    <source>
        <dbReference type="EMBL" id="NER66157.1"/>
    </source>
</evidence>
<comment type="caution">
    <text evidence="1">The sequence shown here is derived from an EMBL/GenBank/DDBJ whole genome shotgun (WGS) entry which is preliminary data.</text>
</comment>
<proteinExistence type="predicted"/>
<evidence type="ECO:0000313" key="2">
    <source>
        <dbReference type="Proteomes" id="UP000482634"/>
    </source>
</evidence>
<name>A0A6B3P2N7_9PSED</name>
<organism evidence="1 2">
    <name type="scientific">Pseudomonas brassicae</name>
    <dbReference type="NCBI Taxonomy" id="2708063"/>
    <lineage>
        <taxon>Bacteria</taxon>
        <taxon>Pseudomonadati</taxon>
        <taxon>Pseudomonadota</taxon>
        <taxon>Gammaproteobacteria</taxon>
        <taxon>Pseudomonadales</taxon>
        <taxon>Pseudomonadaceae</taxon>
        <taxon>Pseudomonas</taxon>
    </lineage>
</organism>
<dbReference type="AlphaFoldDB" id="A0A6B3P2N7"/>
<sequence>MSRLIPSEDELHAYVDERLEAARRREVELYLAANPEQAARIDGWRADARQLRTALAGLVEQPLNPRLDPLAI</sequence>
<protein>
    <submittedName>
        <fullName evidence="1">Anti-sigma factor</fullName>
    </submittedName>
</protein>